<feature type="compositionally biased region" description="Low complexity" evidence="1">
    <location>
        <begin position="211"/>
        <end position="233"/>
    </location>
</feature>
<dbReference type="EMBL" id="JARKIE010000044">
    <property type="protein sequence ID" value="KAJ7693957.1"/>
    <property type="molecule type" value="Genomic_DNA"/>
</dbReference>
<keyword evidence="3" id="KW-1185">Reference proteome</keyword>
<organism evidence="2 3">
    <name type="scientific">Mycena rosella</name>
    <name type="common">Pink bonnet</name>
    <name type="synonym">Agaricus rosellus</name>
    <dbReference type="NCBI Taxonomy" id="1033263"/>
    <lineage>
        <taxon>Eukaryota</taxon>
        <taxon>Fungi</taxon>
        <taxon>Dikarya</taxon>
        <taxon>Basidiomycota</taxon>
        <taxon>Agaricomycotina</taxon>
        <taxon>Agaricomycetes</taxon>
        <taxon>Agaricomycetidae</taxon>
        <taxon>Agaricales</taxon>
        <taxon>Marasmiineae</taxon>
        <taxon>Mycenaceae</taxon>
        <taxon>Mycena</taxon>
    </lineage>
</organism>
<name>A0AAD7DLB7_MYCRO</name>
<feature type="region of interest" description="Disordered" evidence="1">
    <location>
        <begin position="204"/>
        <end position="236"/>
    </location>
</feature>
<protein>
    <submittedName>
        <fullName evidence="2">Uncharacterized protein</fullName>
    </submittedName>
</protein>
<evidence type="ECO:0000256" key="1">
    <source>
        <dbReference type="SAM" id="MobiDB-lite"/>
    </source>
</evidence>
<dbReference type="Proteomes" id="UP001221757">
    <property type="component" value="Unassembled WGS sequence"/>
</dbReference>
<feature type="region of interest" description="Disordered" evidence="1">
    <location>
        <begin position="32"/>
        <end position="69"/>
    </location>
</feature>
<accession>A0AAD7DLB7</accession>
<comment type="caution">
    <text evidence="2">The sequence shown here is derived from an EMBL/GenBank/DDBJ whole genome shotgun (WGS) entry which is preliminary data.</text>
</comment>
<evidence type="ECO:0000313" key="3">
    <source>
        <dbReference type="Proteomes" id="UP001221757"/>
    </source>
</evidence>
<dbReference type="Pfam" id="PF18758">
    <property type="entry name" value="KDZ"/>
    <property type="match status" value="1"/>
</dbReference>
<gene>
    <name evidence="2" type="ORF">B0H17DRAFT_1199632</name>
</gene>
<dbReference type="AlphaFoldDB" id="A0AAD7DLB7"/>
<sequence length="268" mass="28527">MAHLEKTADNAVDNLTVDTALQPSTMFPHRTMQLGCGLDDDSDDEGPPPLKTAANSDDKDYLPNPSPSHPITRLFKSTYSWNYDPEAELVRALRALPIVLAPGLGLSYDIVCQYKCTVPDAALKAQDDDQHVEALAAAANAHRQLEQARRAASHYHKNTQLRTCTICTSPIGLTDGEGPEHAWAAFTPDLNNFGGPGVAASVQEASLRPRSSLAGSSHTGSSRENAGSTSTSSTRRHVSMVLALEAPHARAPPAMVGVGGWVVFGSHV</sequence>
<dbReference type="InterPro" id="IPR040521">
    <property type="entry name" value="KDZ"/>
</dbReference>
<proteinExistence type="predicted"/>
<reference evidence="2" key="1">
    <citation type="submission" date="2023-03" db="EMBL/GenBank/DDBJ databases">
        <title>Massive genome expansion in bonnet fungi (Mycena s.s.) driven by repeated elements and novel gene families across ecological guilds.</title>
        <authorList>
            <consortium name="Lawrence Berkeley National Laboratory"/>
            <person name="Harder C.B."/>
            <person name="Miyauchi S."/>
            <person name="Viragh M."/>
            <person name="Kuo A."/>
            <person name="Thoen E."/>
            <person name="Andreopoulos B."/>
            <person name="Lu D."/>
            <person name="Skrede I."/>
            <person name="Drula E."/>
            <person name="Henrissat B."/>
            <person name="Morin E."/>
            <person name="Kohler A."/>
            <person name="Barry K."/>
            <person name="LaButti K."/>
            <person name="Morin E."/>
            <person name="Salamov A."/>
            <person name="Lipzen A."/>
            <person name="Mereny Z."/>
            <person name="Hegedus B."/>
            <person name="Baldrian P."/>
            <person name="Stursova M."/>
            <person name="Weitz H."/>
            <person name="Taylor A."/>
            <person name="Grigoriev I.V."/>
            <person name="Nagy L.G."/>
            <person name="Martin F."/>
            <person name="Kauserud H."/>
        </authorList>
    </citation>
    <scope>NUCLEOTIDE SEQUENCE</scope>
    <source>
        <strain evidence="2">CBHHK067</strain>
    </source>
</reference>
<evidence type="ECO:0000313" key="2">
    <source>
        <dbReference type="EMBL" id="KAJ7693957.1"/>
    </source>
</evidence>